<reference evidence="1" key="1">
    <citation type="journal article" date="2015" name="Proc. Natl. Acad. Sci. U.S.A.">
        <title>Networks of energetic and metabolic interactions define dynamics in microbial communities.</title>
        <authorList>
            <person name="Embree M."/>
            <person name="Liu J.K."/>
            <person name="Al-Bassam M.M."/>
            <person name="Zengler K."/>
        </authorList>
    </citation>
    <scope>NUCLEOTIDE SEQUENCE</scope>
</reference>
<evidence type="ECO:0008006" key="2">
    <source>
        <dbReference type="Google" id="ProtNLM"/>
    </source>
</evidence>
<sequence length="226" mass="26516">MWKEMSQDELKSECDSIGKILSRLNGEYGERAIDFIPLIKLASQLKGAKSFFKDALGFYDIRDFVAELRFVLYFHNADCIVEFVPRSKETTPDLFVTNSEFRGFVEVKHIHKKHNGPRGLQSKDSVPLEKFEEYGIYARDEKYCRGEIIGGFKQLRNFSGLKKTDWMIVAVWNTDEDLDEIDMESSLNQLIKEESEFENMPNPKCIVYSSDWYSIRKQTQFHVFRF</sequence>
<proteinExistence type="predicted"/>
<dbReference type="AlphaFoldDB" id="A0A0W8EAK6"/>
<accession>A0A0W8EAK6</accession>
<name>A0A0W8EAK6_9ZZZZ</name>
<organism evidence="1">
    <name type="scientific">hydrocarbon metagenome</name>
    <dbReference type="NCBI Taxonomy" id="938273"/>
    <lineage>
        <taxon>unclassified sequences</taxon>
        <taxon>metagenomes</taxon>
        <taxon>ecological metagenomes</taxon>
    </lineage>
</organism>
<comment type="caution">
    <text evidence="1">The sequence shown here is derived from an EMBL/GenBank/DDBJ whole genome shotgun (WGS) entry which is preliminary data.</text>
</comment>
<gene>
    <name evidence="1" type="ORF">ASZ90_016904</name>
</gene>
<dbReference type="EMBL" id="LNQE01001786">
    <property type="protein sequence ID" value="KUG05663.1"/>
    <property type="molecule type" value="Genomic_DNA"/>
</dbReference>
<protein>
    <recommendedName>
        <fullName evidence="2">Restriction endonuclease</fullName>
    </recommendedName>
</protein>
<evidence type="ECO:0000313" key="1">
    <source>
        <dbReference type="EMBL" id="KUG05663.1"/>
    </source>
</evidence>